<feature type="domain" description="HEPN" evidence="1">
    <location>
        <begin position="13"/>
        <end position="118"/>
    </location>
</feature>
<name>A0A426TWI2_9CHLR</name>
<organism evidence="2 3">
    <name type="scientific">Candidatus Viridilinea halotolerans</name>
    <dbReference type="NCBI Taxonomy" id="2491704"/>
    <lineage>
        <taxon>Bacteria</taxon>
        <taxon>Bacillati</taxon>
        <taxon>Chloroflexota</taxon>
        <taxon>Chloroflexia</taxon>
        <taxon>Chloroflexales</taxon>
        <taxon>Chloroflexineae</taxon>
        <taxon>Oscillochloridaceae</taxon>
        <taxon>Candidatus Viridilinea</taxon>
    </lineage>
</organism>
<evidence type="ECO:0000259" key="1">
    <source>
        <dbReference type="PROSITE" id="PS50910"/>
    </source>
</evidence>
<dbReference type="EMBL" id="RSAS01000596">
    <property type="protein sequence ID" value="RRR69708.1"/>
    <property type="molecule type" value="Genomic_DNA"/>
</dbReference>
<dbReference type="InterPro" id="IPR007842">
    <property type="entry name" value="HEPN_dom"/>
</dbReference>
<evidence type="ECO:0000313" key="2">
    <source>
        <dbReference type="EMBL" id="RRR69708.1"/>
    </source>
</evidence>
<dbReference type="Gene3D" id="1.20.120.330">
    <property type="entry name" value="Nucleotidyltransferases domain 2"/>
    <property type="match status" value="1"/>
</dbReference>
<dbReference type="Pfam" id="PF05168">
    <property type="entry name" value="HEPN"/>
    <property type="match status" value="1"/>
</dbReference>
<dbReference type="SMART" id="SM00748">
    <property type="entry name" value="HEPN"/>
    <property type="match status" value="1"/>
</dbReference>
<reference evidence="2 3" key="1">
    <citation type="submission" date="2018-12" db="EMBL/GenBank/DDBJ databases">
        <title>Genome Sequence of Candidatus Viridilinea halotolerans isolated from saline sulfide-rich spring.</title>
        <authorList>
            <person name="Grouzdev D.S."/>
            <person name="Burganskaya E.I."/>
            <person name="Krutkina M.S."/>
            <person name="Sukhacheva M.V."/>
            <person name="Gorlenko V.M."/>
        </authorList>
    </citation>
    <scope>NUCLEOTIDE SEQUENCE [LARGE SCALE GENOMIC DNA]</scope>
    <source>
        <strain evidence="2">Chok-6</strain>
    </source>
</reference>
<accession>A0A426TWI2</accession>
<gene>
    <name evidence="2" type="ORF">EI684_14955</name>
</gene>
<proteinExistence type="predicted"/>
<dbReference type="PROSITE" id="PS50910">
    <property type="entry name" value="HEPN"/>
    <property type="match status" value="1"/>
</dbReference>
<evidence type="ECO:0000313" key="3">
    <source>
        <dbReference type="Proteomes" id="UP000280307"/>
    </source>
</evidence>
<protein>
    <submittedName>
        <fullName evidence="2">HEPN domain-containing protein</fullName>
    </submittedName>
</protein>
<comment type="caution">
    <text evidence="2">The sequence shown here is derived from an EMBL/GenBank/DDBJ whole genome shotgun (WGS) entry which is preliminary data.</text>
</comment>
<sequence length="132" mass="14726">MSEHIDLVRGWFRKGDSDLKSAKLIVSGEGPFDTVCFHAQQAAEKYLKGFLTYAGQPFPFTHNLEELRLCCAFVNPAPDLADVNLTILTPYAVQMRYDADFWPDQATAQEAIDLAEHVRSAILAVLPPEICL</sequence>
<dbReference type="Proteomes" id="UP000280307">
    <property type="component" value="Unassembled WGS sequence"/>
</dbReference>
<dbReference type="AlphaFoldDB" id="A0A426TWI2"/>
<dbReference type="SUPFAM" id="SSF81593">
    <property type="entry name" value="Nucleotidyltransferase substrate binding subunit/domain"/>
    <property type="match status" value="1"/>
</dbReference>